<proteinExistence type="predicted"/>
<name>A0A061H801_9BASI</name>
<feature type="compositionally biased region" description="Basic residues" evidence="1">
    <location>
        <begin position="151"/>
        <end position="160"/>
    </location>
</feature>
<feature type="compositionally biased region" description="Low complexity" evidence="1">
    <location>
        <begin position="101"/>
        <end position="117"/>
    </location>
</feature>
<reference evidence="2 3" key="1">
    <citation type="journal article" date="2013" name="Plant Cell">
        <title>The transition from a phytopathogenic smut ancestor to an anamorphic biocontrol agent deciphered by comparative whole-genome analysis.</title>
        <authorList>
            <person name="Lefebvre F."/>
            <person name="Joly D.L."/>
            <person name="Labbe C."/>
            <person name="Teichmann B."/>
            <person name="Linning R."/>
            <person name="Belzile F."/>
            <person name="Bakkeren G."/>
            <person name="Belanger R.R."/>
        </authorList>
    </citation>
    <scope>NUCLEOTIDE SEQUENCE [LARGE SCALE GENOMIC DNA]</scope>
    <source>
        <strain evidence="2 3">PF-1</strain>
    </source>
</reference>
<dbReference type="HOGENOM" id="CLU_1579223_0_0_1"/>
<gene>
    <name evidence="2" type="ORF">PFL1_05715</name>
</gene>
<dbReference type="KEGG" id="pfp:PFL1_05715"/>
<protein>
    <submittedName>
        <fullName evidence="2">Uncharacterized protein</fullName>
    </submittedName>
</protein>
<organism evidence="2 3">
    <name type="scientific">Pseudozyma flocculosa PF-1</name>
    <dbReference type="NCBI Taxonomy" id="1277687"/>
    <lineage>
        <taxon>Eukaryota</taxon>
        <taxon>Fungi</taxon>
        <taxon>Dikarya</taxon>
        <taxon>Basidiomycota</taxon>
        <taxon>Ustilaginomycotina</taxon>
        <taxon>Ustilaginomycetes</taxon>
        <taxon>Ustilaginales</taxon>
        <taxon>Ustilaginaceae</taxon>
        <taxon>Pseudozyma</taxon>
    </lineage>
</organism>
<dbReference type="GeneID" id="19319801"/>
<dbReference type="RefSeq" id="XP_007881441.1">
    <property type="nucleotide sequence ID" value="XM_007883250.1"/>
</dbReference>
<dbReference type="AlphaFoldDB" id="A0A061H801"/>
<evidence type="ECO:0000313" key="3">
    <source>
        <dbReference type="Proteomes" id="UP000053664"/>
    </source>
</evidence>
<evidence type="ECO:0000256" key="1">
    <source>
        <dbReference type="SAM" id="MobiDB-lite"/>
    </source>
</evidence>
<feature type="region of interest" description="Disordered" evidence="1">
    <location>
        <begin position="101"/>
        <end position="169"/>
    </location>
</feature>
<dbReference type="EMBL" id="KE361643">
    <property type="protein sequence ID" value="EPQ26736.1"/>
    <property type="molecule type" value="Genomic_DNA"/>
</dbReference>
<accession>A0A061H801</accession>
<sequence length="169" mass="17370">MSTMPPPSFASVSPDLPTPPAASSSTNRHSLAHLLFSLLQLGSILVLALSLLAPVPFDLHWSVLRINVISSPRPLANSSSGILIPPASGVVSVPLPNSATALSSTATPISTSTAGPPNATKELAVPAREPNASSDPPGASETAPTTSDKPARRRKRRSTSHHLAAPRMA</sequence>
<evidence type="ECO:0000313" key="2">
    <source>
        <dbReference type="EMBL" id="EPQ26736.1"/>
    </source>
</evidence>
<feature type="region of interest" description="Disordered" evidence="1">
    <location>
        <begin position="1"/>
        <end position="24"/>
    </location>
</feature>
<dbReference type="Proteomes" id="UP000053664">
    <property type="component" value="Unassembled WGS sequence"/>
</dbReference>